<gene>
    <name evidence="5" type="primary">argC</name>
    <name evidence="7" type="ORF">EJ997_04180</name>
</gene>
<dbReference type="KEGG" id="flh:EJ997_04180"/>
<dbReference type="InterPro" id="IPR058924">
    <property type="entry name" value="AGPR_dimerisation_dom"/>
</dbReference>
<evidence type="ECO:0000256" key="2">
    <source>
        <dbReference type="ARBA" id="ARBA00022605"/>
    </source>
</evidence>
<dbReference type="AlphaFoldDB" id="A0A3S9Q0M7"/>
<dbReference type="Proteomes" id="UP000280344">
    <property type="component" value="Chromosome"/>
</dbReference>
<dbReference type="Pfam" id="PF22698">
    <property type="entry name" value="Semialdhyde_dhC_1"/>
    <property type="match status" value="1"/>
</dbReference>
<dbReference type="CDD" id="cd23934">
    <property type="entry name" value="AGPR_1_C"/>
    <property type="match status" value="1"/>
</dbReference>
<dbReference type="GO" id="GO:0051287">
    <property type="term" value="F:NAD binding"/>
    <property type="evidence" value="ECO:0007669"/>
    <property type="project" value="InterPro"/>
</dbReference>
<evidence type="ECO:0000256" key="5">
    <source>
        <dbReference type="HAMAP-Rule" id="MF_00150"/>
    </source>
</evidence>
<dbReference type="CDD" id="cd24148">
    <property type="entry name" value="AGPR_1_actinobacAGPR_like"/>
    <property type="match status" value="1"/>
</dbReference>
<sequence>MHMTRVSIAGASGYAGGEALRLLVSHPELEIGTLAAHSSRGPIGGVHPHLRSIADRQLVAIEAQSLADSDVVILGLPHGASAAISAEILAINPDIRIIDLGADHRLENEADWAAYYGGEMAEPWAYAMPELIRKGTTQRELLADAKLIASPGCNASSVTFAAQPAVSAGIAGGEGIVAVLAVGYSGAGKAPKPHLIASEALGSLAPYGVGGTHRHIPEIMQNLRHAGGTLDKLSFTPVLAPVSRGILATVSIPVASGTTQSDVQDAYRSAYDGEPFVQFMDSVPSTAMTTGANTALVHAVLDRDEERLTAICALDNLVKGTAGAAIQSLNLSLGIPEETGLTTIGVAP</sequence>
<comment type="catalytic activity">
    <reaction evidence="5">
        <text>N-acetyl-L-glutamate 5-semialdehyde + phosphate + NADP(+) = N-acetyl-L-glutamyl 5-phosphate + NADPH + H(+)</text>
        <dbReference type="Rhea" id="RHEA:21588"/>
        <dbReference type="ChEBI" id="CHEBI:15378"/>
        <dbReference type="ChEBI" id="CHEBI:29123"/>
        <dbReference type="ChEBI" id="CHEBI:43474"/>
        <dbReference type="ChEBI" id="CHEBI:57783"/>
        <dbReference type="ChEBI" id="CHEBI:57936"/>
        <dbReference type="ChEBI" id="CHEBI:58349"/>
        <dbReference type="EC" id="1.2.1.38"/>
    </reaction>
</comment>
<dbReference type="Gene3D" id="3.40.50.720">
    <property type="entry name" value="NAD(P)-binding Rossmann-like Domain"/>
    <property type="match status" value="1"/>
</dbReference>
<dbReference type="PANTHER" id="PTHR32338:SF10">
    <property type="entry name" value="N-ACETYL-GAMMA-GLUTAMYL-PHOSPHATE REDUCTASE, CHLOROPLASTIC-RELATED"/>
    <property type="match status" value="1"/>
</dbReference>
<dbReference type="PANTHER" id="PTHR32338">
    <property type="entry name" value="N-ACETYL-GAMMA-GLUTAMYL-PHOSPHATE REDUCTASE, CHLOROPLASTIC-RELATED-RELATED"/>
    <property type="match status" value="1"/>
</dbReference>
<dbReference type="InterPro" id="IPR000706">
    <property type="entry name" value="AGPR_type-1"/>
</dbReference>
<keyword evidence="8" id="KW-1185">Reference proteome</keyword>
<dbReference type="EMBL" id="CP034593">
    <property type="protein sequence ID" value="AZQ78134.1"/>
    <property type="molecule type" value="Genomic_DNA"/>
</dbReference>
<dbReference type="OrthoDB" id="9801289at2"/>
<accession>A0A3S9Q0M7</accession>
<dbReference type="SUPFAM" id="SSF55347">
    <property type="entry name" value="Glyceraldehyde-3-phosphate dehydrogenase-like, C-terminal domain"/>
    <property type="match status" value="1"/>
</dbReference>
<dbReference type="NCBIfam" id="TIGR01850">
    <property type="entry name" value="argC"/>
    <property type="match status" value="1"/>
</dbReference>
<protein>
    <recommendedName>
        <fullName evidence="5">N-acetyl-gamma-glutamyl-phosphate reductase</fullName>
        <shortName evidence="5">AGPR</shortName>
        <ecNumber evidence="5">1.2.1.38</ecNumber>
    </recommendedName>
    <alternativeName>
        <fullName evidence="5">N-acetyl-glutamate semialdehyde dehydrogenase</fullName>
        <shortName evidence="5">NAGSA dehydrogenase</shortName>
    </alternativeName>
</protein>
<organism evidence="7 8">
    <name type="scientific">Flaviflexus ciconiae</name>
    <dbReference type="NCBI Taxonomy" id="2496867"/>
    <lineage>
        <taxon>Bacteria</taxon>
        <taxon>Bacillati</taxon>
        <taxon>Actinomycetota</taxon>
        <taxon>Actinomycetes</taxon>
        <taxon>Actinomycetales</taxon>
        <taxon>Actinomycetaceae</taxon>
        <taxon>Flaviflexus</taxon>
    </lineage>
</organism>
<keyword evidence="5" id="KW-0963">Cytoplasm</keyword>
<dbReference type="InterPro" id="IPR036291">
    <property type="entry name" value="NAD(P)-bd_dom_sf"/>
</dbReference>
<dbReference type="EC" id="1.2.1.38" evidence="5"/>
<evidence type="ECO:0000256" key="4">
    <source>
        <dbReference type="ARBA" id="ARBA00023002"/>
    </source>
</evidence>
<dbReference type="GO" id="GO:0003942">
    <property type="term" value="F:N-acetyl-gamma-glutamyl-phosphate reductase activity"/>
    <property type="evidence" value="ECO:0007669"/>
    <property type="project" value="UniProtKB-UniRule"/>
</dbReference>
<dbReference type="GO" id="GO:0005737">
    <property type="term" value="C:cytoplasm"/>
    <property type="evidence" value="ECO:0007669"/>
    <property type="project" value="UniProtKB-SubCell"/>
</dbReference>
<evidence type="ECO:0000313" key="8">
    <source>
        <dbReference type="Proteomes" id="UP000280344"/>
    </source>
</evidence>
<feature type="domain" description="Semialdehyde dehydrogenase NAD-binding" evidence="6">
    <location>
        <begin position="5"/>
        <end position="139"/>
    </location>
</feature>
<dbReference type="InterPro" id="IPR050085">
    <property type="entry name" value="AGPR"/>
</dbReference>
<keyword evidence="4 5" id="KW-0560">Oxidoreductase</keyword>
<evidence type="ECO:0000313" key="7">
    <source>
        <dbReference type="EMBL" id="AZQ78134.1"/>
    </source>
</evidence>
<keyword evidence="3 5" id="KW-0521">NADP</keyword>
<dbReference type="InterPro" id="IPR000534">
    <property type="entry name" value="Semialdehyde_DH_NAD-bd"/>
</dbReference>
<dbReference type="GO" id="GO:0006526">
    <property type="term" value="P:L-arginine biosynthetic process"/>
    <property type="evidence" value="ECO:0007669"/>
    <property type="project" value="UniProtKB-UniRule"/>
</dbReference>
<proteinExistence type="inferred from homology"/>
<feature type="active site" evidence="5">
    <location>
        <position position="153"/>
    </location>
</feature>
<dbReference type="SMART" id="SM00859">
    <property type="entry name" value="Semialdhyde_dh"/>
    <property type="match status" value="1"/>
</dbReference>
<dbReference type="SUPFAM" id="SSF51735">
    <property type="entry name" value="NAD(P)-binding Rossmann-fold domains"/>
    <property type="match status" value="1"/>
</dbReference>
<keyword evidence="1 5" id="KW-0055">Arginine biosynthesis</keyword>
<dbReference type="UniPathway" id="UPA00068">
    <property type="reaction ID" value="UER00108"/>
</dbReference>
<reference evidence="7 8" key="1">
    <citation type="submission" date="2018-12" db="EMBL/GenBank/DDBJ databases">
        <title>Complete genome sequence of Flaviflexus sp. H23T48.</title>
        <authorList>
            <person name="Bae J.-W."/>
            <person name="Lee J.-Y."/>
        </authorList>
    </citation>
    <scope>NUCLEOTIDE SEQUENCE [LARGE SCALE GENOMIC DNA]</scope>
    <source>
        <strain evidence="7 8">H23T48</strain>
    </source>
</reference>
<dbReference type="Pfam" id="PF01118">
    <property type="entry name" value="Semialdhyde_dh"/>
    <property type="match status" value="1"/>
</dbReference>
<evidence type="ECO:0000256" key="3">
    <source>
        <dbReference type="ARBA" id="ARBA00022857"/>
    </source>
</evidence>
<evidence type="ECO:0000259" key="6">
    <source>
        <dbReference type="SMART" id="SM00859"/>
    </source>
</evidence>
<comment type="subcellular location">
    <subcellularLocation>
        <location evidence="5">Cytoplasm</location>
    </subcellularLocation>
</comment>
<comment type="similarity">
    <text evidence="5">Belongs to the NAGSA dehydrogenase family. Type 1 subfamily.</text>
</comment>
<dbReference type="GO" id="GO:0070401">
    <property type="term" value="F:NADP+ binding"/>
    <property type="evidence" value="ECO:0007669"/>
    <property type="project" value="InterPro"/>
</dbReference>
<evidence type="ECO:0000256" key="1">
    <source>
        <dbReference type="ARBA" id="ARBA00022571"/>
    </source>
</evidence>
<name>A0A3S9Q0M7_9ACTO</name>
<comment type="function">
    <text evidence="5">Catalyzes the NADPH-dependent reduction of N-acetyl-5-glutamyl phosphate to yield N-acetyl-L-glutamate 5-semialdehyde.</text>
</comment>
<dbReference type="Gene3D" id="3.30.360.10">
    <property type="entry name" value="Dihydrodipicolinate Reductase, domain 2"/>
    <property type="match status" value="1"/>
</dbReference>
<dbReference type="HAMAP" id="MF_00150">
    <property type="entry name" value="ArgC_type1"/>
    <property type="match status" value="1"/>
</dbReference>
<keyword evidence="2 5" id="KW-0028">Amino-acid biosynthesis</keyword>
<comment type="pathway">
    <text evidence="5">Amino-acid biosynthesis; L-arginine biosynthesis; N(2)-acetyl-L-ornithine from L-glutamate: step 3/4.</text>
</comment>